<accession>A0A6J4HQV2</accession>
<dbReference type="PANTHER" id="PTHR11360">
    <property type="entry name" value="MONOCARBOXYLATE TRANSPORTER"/>
    <property type="match status" value="1"/>
</dbReference>
<proteinExistence type="predicted"/>
<dbReference type="InterPro" id="IPR020846">
    <property type="entry name" value="MFS_dom"/>
</dbReference>
<dbReference type="EMBL" id="CADCSY010000051">
    <property type="protein sequence ID" value="CAA9230817.1"/>
    <property type="molecule type" value="Genomic_DNA"/>
</dbReference>
<dbReference type="SUPFAM" id="SSF103473">
    <property type="entry name" value="MFS general substrate transporter"/>
    <property type="match status" value="1"/>
</dbReference>
<dbReference type="Gene3D" id="1.20.1250.20">
    <property type="entry name" value="MFS general substrate transporter like domains"/>
    <property type="match status" value="2"/>
</dbReference>
<dbReference type="InterPro" id="IPR036259">
    <property type="entry name" value="MFS_trans_sf"/>
</dbReference>
<organism evidence="7">
    <name type="scientific">uncultured Acidimicrobiales bacterium</name>
    <dbReference type="NCBI Taxonomy" id="310071"/>
    <lineage>
        <taxon>Bacteria</taxon>
        <taxon>Bacillati</taxon>
        <taxon>Actinomycetota</taxon>
        <taxon>Acidimicrobiia</taxon>
        <taxon>Acidimicrobiales</taxon>
        <taxon>environmental samples</taxon>
    </lineage>
</organism>
<comment type="subcellular location">
    <subcellularLocation>
        <location evidence="1">Cell membrane</location>
        <topology evidence="1">Multi-pass membrane protein</topology>
    </subcellularLocation>
</comment>
<gene>
    <name evidence="7" type="ORF">AVDCRST_MAG20-1216</name>
</gene>
<feature type="transmembrane region" description="Helical" evidence="5">
    <location>
        <begin position="326"/>
        <end position="349"/>
    </location>
</feature>
<evidence type="ECO:0000259" key="6">
    <source>
        <dbReference type="PROSITE" id="PS50850"/>
    </source>
</evidence>
<dbReference type="PANTHER" id="PTHR11360:SF290">
    <property type="entry name" value="MONOCARBOXYLATE MFS PERMEASE"/>
    <property type="match status" value="1"/>
</dbReference>
<protein>
    <recommendedName>
        <fullName evidence="6">Major facilitator superfamily (MFS) profile domain-containing protein</fullName>
    </recommendedName>
</protein>
<feature type="transmembrane region" description="Helical" evidence="5">
    <location>
        <begin position="61"/>
        <end position="82"/>
    </location>
</feature>
<feature type="domain" description="Major facilitator superfamily (MFS) profile" evidence="6">
    <location>
        <begin position="21"/>
        <end position="416"/>
    </location>
</feature>
<evidence type="ECO:0000256" key="4">
    <source>
        <dbReference type="ARBA" id="ARBA00023136"/>
    </source>
</evidence>
<feature type="transmembrane region" description="Helical" evidence="5">
    <location>
        <begin position="361"/>
        <end position="383"/>
    </location>
</feature>
<dbReference type="InterPro" id="IPR011701">
    <property type="entry name" value="MFS"/>
</dbReference>
<reference evidence="7" key="1">
    <citation type="submission" date="2020-02" db="EMBL/GenBank/DDBJ databases">
        <authorList>
            <person name="Meier V. D."/>
        </authorList>
    </citation>
    <scope>NUCLEOTIDE SEQUENCE</scope>
    <source>
        <strain evidence="7">AVDCRST_MAG20</strain>
    </source>
</reference>
<evidence type="ECO:0000313" key="7">
    <source>
        <dbReference type="EMBL" id="CAA9230817.1"/>
    </source>
</evidence>
<dbReference type="PROSITE" id="PS50850">
    <property type="entry name" value="MFS"/>
    <property type="match status" value="1"/>
</dbReference>
<sequence length="429" mass="43536">MAAAADPTGRAGRAPFFYGWAIVAATFVMLTTSSGLGFYALTLYLRTLTDVGGFSVSSVSGATALFFIVSGIVGVGVGRVIARHDPRPVIAVCAAVAAASLVGMGRAGSLWQVYLAYAGFGVGFAGCSLIISSTLVTRWFHRRRSVALSVSSTGLSVGGILLTPAATALIDQRGFASASVWIAVAFVAGIVPVTALVLRPDPSALGLLPDGDPSPTATGAATAVGGGVPFAEAVRGTLFRRITVAWTLALIAQVGGISHLFSLVDERVDRPGAALAVSVLAGSSMVGRLAGGWLLGRVALRPACLTWLVLQACGLSGLALVDGRTGLLVCASLFGLSVGNVLLLQPVVLADVFGVRDYPRIFARSQLVSTVGIASGPFLLGILRDATAGYRLAFLAATALSLAASAVISTGGPLDRFEATTAEGELATS</sequence>
<dbReference type="InterPro" id="IPR050327">
    <property type="entry name" value="Proton-linked_MCT"/>
</dbReference>
<feature type="transmembrane region" description="Helical" evidence="5">
    <location>
        <begin position="176"/>
        <end position="198"/>
    </location>
</feature>
<evidence type="ECO:0000256" key="1">
    <source>
        <dbReference type="ARBA" id="ARBA00004651"/>
    </source>
</evidence>
<feature type="transmembrane region" description="Helical" evidence="5">
    <location>
        <begin position="242"/>
        <end position="261"/>
    </location>
</feature>
<name>A0A6J4HQV2_9ACTN</name>
<feature type="transmembrane region" description="Helical" evidence="5">
    <location>
        <begin position="89"/>
        <end position="108"/>
    </location>
</feature>
<feature type="transmembrane region" description="Helical" evidence="5">
    <location>
        <begin position="273"/>
        <end position="295"/>
    </location>
</feature>
<feature type="transmembrane region" description="Helical" evidence="5">
    <location>
        <begin position="148"/>
        <end position="170"/>
    </location>
</feature>
<dbReference type="GO" id="GO:0005886">
    <property type="term" value="C:plasma membrane"/>
    <property type="evidence" value="ECO:0007669"/>
    <property type="project" value="UniProtKB-SubCell"/>
</dbReference>
<dbReference type="AlphaFoldDB" id="A0A6J4HQV2"/>
<evidence type="ECO:0000256" key="5">
    <source>
        <dbReference type="SAM" id="Phobius"/>
    </source>
</evidence>
<keyword evidence="3 5" id="KW-1133">Transmembrane helix</keyword>
<evidence type="ECO:0000256" key="2">
    <source>
        <dbReference type="ARBA" id="ARBA00022692"/>
    </source>
</evidence>
<keyword evidence="4 5" id="KW-0472">Membrane</keyword>
<feature type="transmembrane region" description="Helical" evidence="5">
    <location>
        <begin position="389"/>
        <end position="408"/>
    </location>
</feature>
<keyword evidence="2 5" id="KW-0812">Transmembrane</keyword>
<dbReference type="GO" id="GO:0022857">
    <property type="term" value="F:transmembrane transporter activity"/>
    <property type="evidence" value="ECO:0007669"/>
    <property type="project" value="InterPro"/>
</dbReference>
<feature type="transmembrane region" description="Helical" evidence="5">
    <location>
        <begin position="114"/>
        <end position="136"/>
    </location>
</feature>
<evidence type="ECO:0000256" key="3">
    <source>
        <dbReference type="ARBA" id="ARBA00022989"/>
    </source>
</evidence>
<dbReference type="Pfam" id="PF07690">
    <property type="entry name" value="MFS_1"/>
    <property type="match status" value="1"/>
</dbReference>
<feature type="transmembrane region" description="Helical" evidence="5">
    <location>
        <begin position="17"/>
        <end position="41"/>
    </location>
</feature>